<dbReference type="SUPFAM" id="SSF53822">
    <property type="entry name" value="Periplasmic binding protein-like I"/>
    <property type="match status" value="1"/>
</dbReference>
<evidence type="ECO:0000313" key="14">
    <source>
        <dbReference type="Ensembl" id="ENSOCUP00000025278.2"/>
    </source>
</evidence>
<dbReference type="Pfam" id="PF07562">
    <property type="entry name" value="NCD3G"/>
    <property type="match status" value="1"/>
</dbReference>
<evidence type="ECO:0000256" key="6">
    <source>
        <dbReference type="ARBA" id="ARBA00022989"/>
    </source>
</evidence>
<keyword evidence="9" id="KW-0675">Receptor</keyword>
<dbReference type="eggNOG" id="KOG1056">
    <property type="taxonomic scope" value="Eukaryota"/>
</dbReference>
<reference evidence="14" key="2">
    <citation type="submission" date="2025-08" db="UniProtKB">
        <authorList>
            <consortium name="Ensembl"/>
        </authorList>
    </citation>
    <scope>IDENTIFICATION</scope>
    <source>
        <strain evidence="14">Thorbecke</strain>
    </source>
</reference>
<comment type="similarity">
    <text evidence="2">Belongs to the G-protein coupled receptor 3 family.</text>
</comment>
<dbReference type="InterPro" id="IPR017978">
    <property type="entry name" value="GPCR_3_C"/>
</dbReference>
<dbReference type="InterPro" id="IPR011500">
    <property type="entry name" value="GPCR_3_9-Cys_dom"/>
</dbReference>
<dbReference type="FunFam" id="3.40.50.2300:FF:000024">
    <property type="entry name" value="Vomeronasal 2, receptor 73"/>
    <property type="match status" value="1"/>
</dbReference>
<evidence type="ECO:0000313" key="15">
    <source>
        <dbReference type="Proteomes" id="UP000001811"/>
    </source>
</evidence>
<feature type="transmembrane region" description="Helical" evidence="12">
    <location>
        <begin position="513"/>
        <end position="533"/>
    </location>
</feature>
<dbReference type="Pfam" id="PF01094">
    <property type="entry name" value="ANF_receptor"/>
    <property type="match status" value="1"/>
</dbReference>
<dbReference type="AlphaFoldDB" id="G1U777"/>
<keyword evidence="11" id="KW-0807">Transducer</keyword>
<dbReference type="GeneTree" id="ENSGT00950000183069"/>
<name>G1U777_RABIT</name>
<evidence type="ECO:0000256" key="7">
    <source>
        <dbReference type="ARBA" id="ARBA00023040"/>
    </source>
</evidence>
<dbReference type="GO" id="GO:0004930">
    <property type="term" value="F:G protein-coupled receptor activity"/>
    <property type="evidence" value="ECO:0007669"/>
    <property type="project" value="UniProtKB-KW"/>
</dbReference>
<keyword evidence="7" id="KW-0297">G-protein coupled receptor</keyword>
<feature type="domain" description="G-protein coupled receptors family 3 profile" evidence="13">
    <location>
        <begin position="495"/>
        <end position="583"/>
    </location>
</feature>
<dbReference type="InterPro" id="IPR000337">
    <property type="entry name" value="GPCR_3"/>
</dbReference>
<keyword evidence="8 12" id="KW-0472">Membrane</keyword>
<evidence type="ECO:0000256" key="3">
    <source>
        <dbReference type="ARBA" id="ARBA00022475"/>
    </source>
</evidence>
<keyword evidence="6 12" id="KW-1133">Transmembrane helix</keyword>
<comment type="subcellular location">
    <subcellularLocation>
        <location evidence="1">Cell membrane</location>
        <topology evidence="1">Multi-pass membrane protein</topology>
    </subcellularLocation>
</comment>
<evidence type="ECO:0000256" key="10">
    <source>
        <dbReference type="ARBA" id="ARBA00023180"/>
    </source>
</evidence>
<reference evidence="14" key="3">
    <citation type="submission" date="2025-09" db="UniProtKB">
        <authorList>
            <consortium name="Ensembl"/>
        </authorList>
    </citation>
    <scope>IDENTIFICATION</scope>
    <source>
        <strain evidence="14">Thorbecke</strain>
    </source>
</reference>
<dbReference type="PROSITE" id="PS50259">
    <property type="entry name" value="G_PROTEIN_RECEP_F3_4"/>
    <property type="match status" value="2"/>
</dbReference>
<feature type="transmembrane region" description="Helical" evidence="12">
    <location>
        <begin position="485"/>
        <end position="501"/>
    </location>
</feature>
<evidence type="ECO:0000256" key="5">
    <source>
        <dbReference type="ARBA" id="ARBA00022729"/>
    </source>
</evidence>
<reference evidence="14 15" key="1">
    <citation type="journal article" date="2011" name="Nature">
        <title>A high-resolution map of human evolutionary constraint using 29 mammals.</title>
        <authorList>
            <person name="Lindblad-Toh K."/>
            <person name="Garber M."/>
            <person name="Zuk O."/>
            <person name="Lin M.F."/>
            <person name="Parker B.J."/>
            <person name="Washietl S."/>
            <person name="Kheradpour P."/>
            <person name="Ernst J."/>
            <person name="Jordan G."/>
            <person name="Mauceli E."/>
            <person name="Ward L.D."/>
            <person name="Lowe C.B."/>
            <person name="Holloway A.K."/>
            <person name="Clamp M."/>
            <person name="Gnerre S."/>
            <person name="Alfoldi J."/>
            <person name="Beal K."/>
            <person name="Chang J."/>
            <person name="Clawson H."/>
            <person name="Cuff J."/>
            <person name="Di Palma F."/>
            <person name="Fitzgerald S."/>
            <person name="Flicek P."/>
            <person name="Guttman M."/>
            <person name="Hubisz M.J."/>
            <person name="Jaffe D.B."/>
            <person name="Jungreis I."/>
            <person name="Kent W.J."/>
            <person name="Kostka D."/>
            <person name="Lara M."/>
            <person name="Martins A.L."/>
            <person name="Massingham T."/>
            <person name="Moltke I."/>
            <person name="Raney B.J."/>
            <person name="Rasmussen M.D."/>
            <person name="Robinson J."/>
            <person name="Stark A."/>
            <person name="Vilella A.J."/>
            <person name="Wen J."/>
            <person name="Xie X."/>
            <person name="Zody M.C."/>
            <person name="Baldwin J."/>
            <person name="Bloom T."/>
            <person name="Chin C.W."/>
            <person name="Heiman D."/>
            <person name="Nicol R."/>
            <person name="Nusbaum C."/>
            <person name="Young S."/>
            <person name="Wilkinson J."/>
            <person name="Worley K.C."/>
            <person name="Kovar C.L."/>
            <person name="Muzny D.M."/>
            <person name="Gibbs R.A."/>
            <person name="Cree A."/>
            <person name="Dihn H.H."/>
            <person name="Fowler G."/>
            <person name="Jhangiani S."/>
            <person name="Joshi V."/>
            <person name="Lee S."/>
            <person name="Lewis L.R."/>
            <person name="Nazareth L.V."/>
            <person name="Okwuonu G."/>
            <person name="Santibanez J."/>
            <person name="Warren W.C."/>
            <person name="Mardis E.R."/>
            <person name="Weinstock G.M."/>
            <person name="Wilson R.K."/>
            <person name="Delehaunty K."/>
            <person name="Dooling D."/>
            <person name="Fronik C."/>
            <person name="Fulton L."/>
            <person name="Fulton B."/>
            <person name="Graves T."/>
            <person name="Minx P."/>
            <person name="Sodergren E."/>
            <person name="Birney E."/>
            <person name="Margulies E.H."/>
            <person name="Herrero J."/>
            <person name="Green E.D."/>
            <person name="Haussler D."/>
            <person name="Siepel A."/>
            <person name="Goldman N."/>
            <person name="Pollard K.S."/>
            <person name="Pedersen J.S."/>
            <person name="Lander E.S."/>
            <person name="Kellis M."/>
        </authorList>
    </citation>
    <scope>NUCLEOTIDE SEQUENCE [LARGE SCALE GENOMIC DNA]</scope>
    <source>
        <strain evidence="15">Thorbecke</strain>
    </source>
</reference>
<evidence type="ECO:0000256" key="12">
    <source>
        <dbReference type="SAM" id="Phobius"/>
    </source>
</evidence>
<evidence type="ECO:0000256" key="8">
    <source>
        <dbReference type="ARBA" id="ARBA00023136"/>
    </source>
</evidence>
<evidence type="ECO:0000256" key="2">
    <source>
        <dbReference type="ARBA" id="ARBA00007242"/>
    </source>
</evidence>
<dbReference type="Pfam" id="PF00003">
    <property type="entry name" value="7tm_3"/>
    <property type="match status" value="1"/>
</dbReference>
<dbReference type="InterPro" id="IPR004073">
    <property type="entry name" value="GPCR_3_vmron_rcpt_2"/>
</dbReference>
<dbReference type="PRINTS" id="PR01535">
    <property type="entry name" value="VOMERONASL2R"/>
</dbReference>
<dbReference type="HOGENOM" id="CLU_005389_5_0_1"/>
<organism evidence="14 15">
    <name type="scientific">Oryctolagus cuniculus</name>
    <name type="common">Rabbit</name>
    <dbReference type="NCBI Taxonomy" id="9986"/>
    <lineage>
        <taxon>Eukaryota</taxon>
        <taxon>Metazoa</taxon>
        <taxon>Chordata</taxon>
        <taxon>Craniata</taxon>
        <taxon>Vertebrata</taxon>
        <taxon>Euteleostomi</taxon>
        <taxon>Mammalia</taxon>
        <taxon>Eutheria</taxon>
        <taxon>Euarchontoglires</taxon>
        <taxon>Glires</taxon>
        <taxon>Lagomorpha</taxon>
        <taxon>Leporidae</taxon>
        <taxon>Oryctolagus</taxon>
    </lineage>
</organism>
<dbReference type="GO" id="GO:0005886">
    <property type="term" value="C:plasma membrane"/>
    <property type="evidence" value="ECO:0007669"/>
    <property type="project" value="UniProtKB-SubCell"/>
</dbReference>
<dbReference type="InterPro" id="IPR028082">
    <property type="entry name" value="Peripla_BP_I"/>
</dbReference>
<dbReference type="InterPro" id="IPR038550">
    <property type="entry name" value="GPCR_3_9-Cys_sf"/>
</dbReference>
<evidence type="ECO:0000259" key="13">
    <source>
        <dbReference type="PROSITE" id="PS50259"/>
    </source>
</evidence>
<feature type="transmembrane region" description="Helical" evidence="12">
    <location>
        <begin position="419"/>
        <end position="444"/>
    </location>
</feature>
<proteinExistence type="inferred from homology"/>
<accession>G1U777</accession>
<dbReference type="InterPro" id="IPR001828">
    <property type="entry name" value="ANF_lig-bd_rcpt"/>
</dbReference>
<keyword evidence="15" id="KW-1185">Reference proteome</keyword>
<keyword evidence="5" id="KW-0732">Signal</keyword>
<feature type="domain" description="G-protein coupled receptors family 3 profile" evidence="13">
    <location>
        <begin position="419"/>
        <end position="493"/>
    </location>
</feature>
<dbReference type="PANTHER" id="PTHR24061">
    <property type="entry name" value="CALCIUM-SENSING RECEPTOR-RELATED"/>
    <property type="match status" value="1"/>
</dbReference>
<dbReference type="FunFam" id="2.10.50.30:FF:000002">
    <property type="entry name" value="Vomeronasal 2 receptor, h1"/>
    <property type="match status" value="1"/>
</dbReference>
<dbReference type="InParanoid" id="G1U777"/>
<evidence type="ECO:0000256" key="4">
    <source>
        <dbReference type="ARBA" id="ARBA00022692"/>
    </source>
</evidence>
<dbReference type="Gene3D" id="3.40.50.2300">
    <property type="match status" value="2"/>
</dbReference>
<dbReference type="PaxDb" id="9986-ENSOCUP00000025278"/>
<keyword evidence="4 12" id="KW-0812">Transmembrane</keyword>
<evidence type="ECO:0000256" key="1">
    <source>
        <dbReference type="ARBA" id="ARBA00004651"/>
    </source>
</evidence>
<feature type="transmembrane region" description="Helical" evidence="12">
    <location>
        <begin position="456"/>
        <end position="479"/>
    </location>
</feature>
<dbReference type="PRINTS" id="PR00248">
    <property type="entry name" value="GPCRMGR"/>
</dbReference>
<dbReference type="InterPro" id="IPR000068">
    <property type="entry name" value="GPCR_3_Ca_sens_rcpt-rel"/>
</dbReference>
<dbReference type="CDD" id="cd06365">
    <property type="entry name" value="PBP1_pheromone_receptor"/>
    <property type="match status" value="1"/>
</dbReference>
<feature type="transmembrane region" description="Helical" evidence="12">
    <location>
        <begin position="545"/>
        <end position="568"/>
    </location>
</feature>
<evidence type="ECO:0000256" key="11">
    <source>
        <dbReference type="ARBA" id="ARBA00023224"/>
    </source>
</evidence>
<keyword evidence="3" id="KW-1003">Cell membrane</keyword>
<dbReference type="PANTHER" id="PTHR24061:SF545">
    <property type="entry name" value="VOMERONASAL 2, RECEPTOR 118-RELATED"/>
    <property type="match status" value="1"/>
</dbReference>
<sequence length="595" mass="66773">LGSFEPLLSDSGQFPSLYQMAPKDTSLAHGMVSLMLHFSWTWVGLAISDLPKGIQFMSNLKVEMQKNGICVDFVELIPATEESYNSFGRLYHIQILKSSANVVILFCVTDSLIGVSFQTWERVMTWKVWVTTSQWDFASSEGHFLLHSFHGTLIFSHHHSEISGFKNFLQTANPSKYPEDIYLSRFWSLAFDCKVSRASCKTLHNCPLNASLESLPLHHFDMTMSDGSYNIYNAVYAVAHSIHEMLLQEVEMQPGNNGAKVAFSPWQLHPFLKNLQFTNPAGDLVNLNHKRNLEAEYDILNFWNFPYGVGHKVKVGKFSSYVPQSQQLSLSENLIEWATGITETPRSVCSVSCSSGFRKAPLEGKPACCFDCTPCPENEISNQTDMHQCVKCLDHQYANTEHDRCLHKAVDFLAYDDPLGMTLVCTALCFSALTAVVLGVFVKHQDTPIVKANNRCLSYILLINLIFCFLCSLLFIGHPNTTTCVLQQTTFGVVFTAAFLARNLPDMFNEAKFLTFSMLVFCSVWVTFLPVYHSTKGKVMVAVEVFSILASSAGLLGCIFVPKCYIILFRPEKNALKGLRDRIISKETDILKSSS</sequence>
<dbReference type="Gene3D" id="2.10.50.30">
    <property type="entry name" value="GPCR, family 3, nine cysteines domain"/>
    <property type="match status" value="1"/>
</dbReference>
<dbReference type="Ensembl" id="ENSOCUT00000027175.2">
    <property type="protein sequence ID" value="ENSOCUP00000025278.2"/>
    <property type="gene ID" value="ENSOCUG00000020980.2"/>
</dbReference>
<keyword evidence="10" id="KW-0325">Glycoprotein</keyword>
<protein>
    <recommendedName>
        <fullName evidence="13">G-protein coupled receptors family 3 profile domain-containing protein</fullName>
    </recommendedName>
</protein>
<evidence type="ECO:0000256" key="9">
    <source>
        <dbReference type="ARBA" id="ARBA00023170"/>
    </source>
</evidence>
<dbReference type="SMR" id="G1U777"/>
<dbReference type="Proteomes" id="UP000001811">
    <property type="component" value="Unplaced"/>
</dbReference>